<keyword evidence="4 8" id="KW-0812">Transmembrane</keyword>
<proteinExistence type="inferred from homology"/>
<dbReference type="InterPro" id="IPR008969">
    <property type="entry name" value="CarboxyPept-like_regulatory"/>
</dbReference>
<dbReference type="InterPro" id="IPR000531">
    <property type="entry name" value="Beta-barrel_TonB"/>
</dbReference>
<dbReference type="SUPFAM" id="SSF49464">
    <property type="entry name" value="Carboxypeptidase regulatory domain-like"/>
    <property type="match status" value="1"/>
</dbReference>
<reference evidence="13" key="1">
    <citation type="submission" date="2021-06" db="EMBL/GenBank/DDBJ databases">
        <title>44 bacteria genomes isolated from Dapeng, Shenzhen.</title>
        <authorList>
            <person name="Zheng W."/>
            <person name="Yu S."/>
            <person name="Huang Y."/>
        </authorList>
    </citation>
    <scope>NUCLEOTIDE SEQUENCE</scope>
    <source>
        <strain evidence="13">DP5N28-2</strain>
    </source>
</reference>
<dbReference type="Gene3D" id="2.60.40.1120">
    <property type="entry name" value="Carboxypeptidase-like, regulatory domain"/>
    <property type="match status" value="1"/>
</dbReference>
<dbReference type="InterPro" id="IPR037066">
    <property type="entry name" value="Plug_dom_sf"/>
</dbReference>
<feature type="chain" id="PRO_5036946409" evidence="10">
    <location>
        <begin position="26"/>
        <end position="1157"/>
    </location>
</feature>
<comment type="subcellular location">
    <subcellularLocation>
        <location evidence="1 8">Cell outer membrane</location>
        <topology evidence="1 8">Multi-pass membrane protein</topology>
    </subcellularLocation>
</comment>
<comment type="similarity">
    <text evidence="8 9">Belongs to the TonB-dependent receptor family.</text>
</comment>
<evidence type="ECO:0000313" key="13">
    <source>
        <dbReference type="EMBL" id="MBY5959515.1"/>
    </source>
</evidence>
<dbReference type="InterPro" id="IPR036942">
    <property type="entry name" value="Beta-barrel_TonB_sf"/>
</dbReference>
<accession>A0A953HWH1</accession>
<dbReference type="Pfam" id="PF13715">
    <property type="entry name" value="CarbopepD_reg_2"/>
    <property type="match status" value="1"/>
</dbReference>
<dbReference type="InterPro" id="IPR023996">
    <property type="entry name" value="TonB-dep_OMP_SusC/RagA"/>
</dbReference>
<evidence type="ECO:0000256" key="3">
    <source>
        <dbReference type="ARBA" id="ARBA00022452"/>
    </source>
</evidence>
<dbReference type="SUPFAM" id="SSF56935">
    <property type="entry name" value="Porins"/>
    <property type="match status" value="1"/>
</dbReference>
<evidence type="ECO:0000313" key="14">
    <source>
        <dbReference type="Proteomes" id="UP000753961"/>
    </source>
</evidence>
<keyword evidence="3 8" id="KW-1134">Transmembrane beta strand</keyword>
<feature type="signal peptide" evidence="10">
    <location>
        <begin position="1"/>
        <end position="25"/>
    </location>
</feature>
<evidence type="ECO:0000256" key="9">
    <source>
        <dbReference type="RuleBase" id="RU003357"/>
    </source>
</evidence>
<keyword evidence="6 8" id="KW-0472">Membrane</keyword>
<dbReference type="InterPro" id="IPR012910">
    <property type="entry name" value="Plug_dom"/>
</dbReference>
<evidence type="ECO:0000256" key="1">
    <source>
        <dbReference type="ARBA" id="ARBA00004571"/>
    </source>
</evidence>
<dbReference type="NCBIfam" id="TIGR04057">
    <property type="entry name" value="SusC_RagA_signa"/>
    <property type="match status" value="1"/>
</dbReference>
<dbReference type="Pfam" id="PF07715">
    <property type="entry name" value="Plug"/>
    <property type="match status" value="1"/>
</dbReference>
<dbReference type="PROSITE" id="PS52016">
    <property type="entry name" value="TONB_DEPENDENT_REC_3"/>
    <property type="match status" value="1"/>
</dbReference>
<evidence type="ECO:0000256" key="8">
    <source>
        <dbReference type="PROSITE-ProRule" id="PRU01360"/>
    </source>
</evidence>
<evidence type="ECO:0000256" key="10">
    <source>
        <dbReference type="SAM" id="SignalP"/>
    </source>
</evidence>
<dbReference type="Pfam" id="PF00593">
    <property type="entry name" value="TonB_dep_Rec_b-barrel"/>
    <property type="match status" value="1"/>
</dbReference>
<gene>
    <name evidence="13" type="ORF">KUV50_15290</name>
</gene>
<keyword evidence="14" id="KW-1185">Reference proteome</keyword>
<organism evidence="13 14">
    <name type="scientific">Membranihabitans marinus</name>
    <dbReference type="NCBI Taxonomy" id="1227546"/>
    <lineage>
        <taxon>Bacteria</taxon>
        <taxon>Pseudomonadati</taxon>
        <taxon>Bacteroidota</taxon>
        <taxon>Saprospiria</taxon>
        <taxon>Saprospirales</taxon>
        <taxon>Saprospiraceae</taxon>
        <taxon>Membranihabitans</taxon>
    </lineage>
</organism>
<dbReference type="FunFam" id="2.60.40.1120:FF:000003">
    <property type="entry name" value="Outer membrane protein Omp121"/>
    <property type="match status" value="1"/>
</dbReference>
<dbReference type="GO" id="GO:0009279">
    <property type="term" value="C:cell outer membrane"/>
    <property type="evidence" value="ECO:0007669"/>
    <property type="project" value="UniProtKB-SubCell"/>
</dbReference>
<protein>
    <submittedName>
        <fullName evidence="13">SusC/RagA family TonB-linked outer membrane protein</fullName>
    </submittedName>
</protein>
<evidence type="ECO:0000259" key="12">
    <source>
        <dbReference type="Pfam" id="PF07715"/>
    </source>
</evidence>
<dbReference type="RefSeq" id="WP_222581052.1">
    <property type="nucleotide sequence ID" value="NZ_JAHVHU010000015.1"/>
</dbReference>
<keyword evidence="5 9" id="KW-0798">TonB box</keyword>
<dbReference type="InterPro" id="IPR039426">
    <property type="entry name" value="TonB-dep_rcpt-like"/>
</dbReference>
<evidence type="ECO:0000256" key="7">
    <source>
        <dbReference type="ARBA" id="ARBA00023237"/>
    </source>
</evidence>
<keyword evidence="7 8" id="KW-0998">Cell outer membrane</keyword>
<evidence type="ECO:0000256" key="6">
    <source>
        <dbReference type="ARBA" id="ARBA00023136"/>
    </source>
</evidence>
<comment type="caution">
    <text evidence="13">The sequence shown here is derived from an EMBL/GenBank/DDBJ whole genome shotgun (WGS) entry which is preliminary data.</text>
</comment>
<keyword evidence="10" id="KW-0732">Signal</keyword>
<dbReference type="EMBL" id="JAHVHU010000015">
    <property type="protein sequence ID" value="MBY5959515.1"/>
    <property type="molecule type" value="Genomic_DNA"/>
</dbReference>
<feature type="domain" description="TonB-dependent receptor plug" evidence="12">
    <location>
        <begin position="248"/>
        <end position="361"/>
    </location>
</feature>
<name>A0A953HWH1_9BACT</name>
<dbReference type="NCBIfam" id="TIGR04056">
    <property type="entry name" value="OMP_RagA_SusC"/>
    <property type="match status" value="1"/>
</dbReference>
<dbReference type="Gene3D" id="2.40.170.20">
    <property type="entry name" value="TonB-dependent receptor, beta-barrel domain"/>
    <property type="match status" value="1"/>
</dbReference>
<dbReference type="Proteomes" id="UP000753961">
    <property type="component" value="Unassembled WGS sequence"/>
</dbReference>
<evidence type="ECO:0000256" key="5">
    <source>
        <dbReference type="ARBA" id="ARBA00023077"/>
    </source>
</evidence>
<dbReference type="AlphaFoldDB" id="A0A953HWH1"/>
<dbReference type="InterPro" id="IPR023997">
    <property type="entry name" value="TonB-dep_OMP_SusC/RagA_CS"/>
</dbReference>
<evidence type="ECO:0000256" key="4">
    <source>
        <dbReference type="ARBA" id="ARBA00022692"/>
    </source>
</evidence>
<evidence type="ECO:0000259" key="11">
    <source>
        <dbReference type="Pfam" id="PF00593"/>
    </source>
</evidence>
<evidence type="ECO:0000256" key="2">
    <source>
        <dbReference type="ARBA" id="ARBA00022448"/>
    </source>
</evidence>
<sequence length="1157" mass="128328">MEKFLRLRWMGLALLLLLFQSPGTAEERISSTKERQLAEVLTEISERYQVIITYDAAMVEGVKVVVDKEDMTGKFEEDFTLILDQTNLDYKYLGTKYYVIYKNTRQGKKTMKKLKRKIEQLQSIESSGKVSLGRKQSEPTGNAMQMLESMEDLAIGIDLSGSVTDVDGEPLIGVNIQVKGTNIGTSTDFDGKFSLSNVDEDATLVFSYIGYQTQEVSVDGNSEINVIMASNAELLDELVVISYGTSTKAEVTGSISTIDGSKVKDVPSTMIGQKLQGKAAGLQITQSSGRPGEGMSYRIRGAASFSGGFQPLIVVDGQPIVGSNSATGGISFLDPNDIADVSVLKDASATALYGSRASNGVILITTKSAREGQTDISLNVYTAMQKVPQRGRPDIMNGTQFATFMKGLYEDKIKYEGRTDGIPEAYQNPSQYGEGTNWYDAMLRSAPQQSYSLSLTTGTEKFSSSNTLTYVNQDGVLLNTNFKRYSLRSNNEYRPNDYVKFGINMAPSFQVRHNTGSGLEGSRQLIGTAAIASPIIPIYDSEGNFNSNLRSPGMLGVANPVEQLMVRDENNDQFRLLANIYGEISFTPNLKLRTSLNTDLGSQNLNFFRGTRYYSGFNPNLPNDPSRNRAYNSSDNYVSWMNENTLTYDLDIDDHTLKFLAGYSAQKWERDYRTVDGRNFPGDQVIWVSGATTTTGNTNHEAWSMASAFGRIMYDFDQKYFVTASIRRDGSSRFGADNKYGNFPAVSAGWILSNEDFFPKMDALNFVKLRASWGKTGNFNIGNYQQISNITTTNYVFGGSVTPGLSLTNLGNKNLTWEITDQTDIGVDFSFLNNRLSLGYDYFHKLTSGMLFATSLPYSSGFSQIQANVGELKIWGHEFQIRSENLTGELYWTTDFNISFNRNIVQKLPPNTPFIGNNGRYGQTNRSEEGQPIAQFYGYIFEGLYVDQADLENSPIAEAEGSTIGTAKMRDVNGDGVITPDDRTLIGDPNPDFIFGLTNSLSYKNFDFNMVISGQYGNDVINMLDEDLLNIDGVFNMKADMLNVWRSPENPGNGQVPRTLSGTTEFYRIPHTGWIEDGSFLSVKNVTLGYTFDLSQVAFVKSARLYAGIQNFLTFTKFSGQNPESNLSRDNSVTRYGQIRSAYPMPRTFTIGTNINF</sequence>
<keyword evidence="2 8" id="KW-0813">Transport</keyword>
<feature type="domain" description="TonB-dependent receptor-like beta-barrel" evidence="11">
    <location>
        <begin position="585"/>
        <end position="1111"/>
    </location>
</feature>
<dbReference type="Gene3D" id="2.170.130.10">
    <property type="entry name" value="TonB-dependent receptor, plug domain"/>
    <property type="match status" value="1"/>
</dbReference>